<dbReference type="InterPro" id="IPR050583">
    <property type="entry name" value="Mycobacterial_A85_antigen"/>
</dbReference>
<dbReference type="Gene3D" id="3.40.50.1820">
    <property type="entry name" value="alpha/beta hydrolase"/>
    <property type="match status" value="1"/>
</dbReference>
<dbReference type="AlphaFoldDB" id="A0A9E2KKK3"/>
<dbReference type="GO" id="GO:0016787">
    <property type="term" value="F:hydrolase activity"/>
    <property type="evidence" value="ECO:0007669"/>
    <property type="project" value="UniProtKB-KW"/>
</dbReference>
<accession>A0A9E2KKK3</accession>
<dbReference type="EMBL" id="JAHLFH010000092">
    <property type="protein sequence ID" value="MBU3819588.1"/>
    <property type="molecule type" value="Genomic_DNA"/>
</dbReference>
<comment type="caution">
    <text evidence="1">The sequence shown here is derived from an EMBL/GenBank/DDBJ whole genome shotgun (WGS) entry which is preliminary data.</text>
</comment>
<dbReference type="Proteomes" id="UP000824178">
    <property type="component" value="Unassembled WGS sequence"/>
</dbReference>
<reference evidence="1" key="2">
    <citation type="submission" date="2021-04" db="EMBL/GenBank/DDBJ databases">
        <authorList>
            <person name="Gilroy R."/>
        </authorList>
    </citation>
    <scope>NUCLEOTIDE SEQUENCE</scope>
    <source>
        <strain evidence="1">742</strain>
    </source>
</reference>
<reference evidence="1" key="1">
    <citation type="journal article" date="2021" name="PeerJ">
        <title>Extensive microbial diversity within the chicken gut microbiome revealed by metagenomics and culture.</title>
        <authorList>
            <person name="Gilroy R."/>
            <person name="Ravi A."/>
            <person name="Getino M."/>
            <person name="Pursley I."/>
            <person name="Horton D.L."/>
            <person name="Alikhan N.F."/>
            <person name="Baker D."/>
            <person name="Gharbi K."/>
            <person name="Hall N."/>
            <person name="Watson M."/>
            <person name="Adriaenssens E.M."/>
            <person name="Foster-Nyarko E."/>
            <person name="Jarju S."/>
            <person name="Secka A."/>
            <person name="Antonio M."/>
            <person name="Oren A."/>
            <person name="Chaudhuri R.R."/>
            <person name="La Ragione R."/>
            <person name="Hildebrand F."/>
            <person name="Pallen M.J."/>
        </authorList>
    </citation>
    <scope>NUCLEOTIDE SEQUENCE</scope>
    <source>
        <strain evidence="1">742</strain>
    </source>
</reference>
<dbReference type="PANTHER" id="PTHR48098:SF6">
    <property type="entry name" value="FERRI-BACILLIBACTIN ESTERASE BESA"/>
    <property type="match status" value="1"/>
</dbReference>
<proteinExistence type="predicted"/>
<dbReference type="InterPro" id="IPR000801">
    <property type="entry name" value="Esterase-like"/>
</dbReference>
<dbReference type="InterPro" id="IPR029058">
    <property type="entry name" value="AB_hydrolase_fold"/>
</dbReference>
<name>A0A9E2KKK3_9FIRM</name>
<dbReference type="SUPFAM" id="SSF53474">
    <property type="entry name" value="alpha/beta-Hydrolases"/>
    <property type="match status" value="1"/>
</dbReference>
<dbReference type="PANTHER" id="PTHR48098">
    <property type="entry name" value="ENTEROCHELIN ESTERASE-RELATED"/>
    <property type="match status" value="1"/>
</dbReference>
<evidence type="ECO:0000313" key="2">
    <source>
        <dbReference type="Proteomes" id="UP000824178"/>
    </source>
</evidence>
<organism evidence="1 2">
    <name type="scientific">Candidatus Faecalibacterium intestinavium</name>
    <dbReference type="NCBI Taxonomy" id="2838580"/>
    <lineage>
        <taxon>Bacteria</taxon>
        <taxon>Bacillati</taxon>
        <taxon>Bacillota</taxon>
        <taxon>Clostridia</taxon>
        <taxon>Eubacteriales</taxon>
        <taxon>Oscillospiraceae</taxon>
        <taxon>Faecalibacterium</taxon>
    </lineage>
</organism>
<keyword evidence="1" id="KW-0378">Hydrolase</keyword>
<sequence>MVEKWSVDYPAVNGWEKRDAYVYLPVMYDSEPERRFPVLYMFDGQNVFWDEDATYGKSWGLEKYLDENEIPLIVAALQCNTGANNERLAEYSPYRFDDPAFGHFDGKGQETLEWYIREFKPFLDENCRTLPDREHTMIGGSSMGGLMSLYALFQHGEVFSRAAALSPSIWVAPEKLAALVRRARLAPGTVLYMDYGSREMGRHQGMRRGFADFGAQIMARGVFLTQRIVPGGTHSEASWERQLPFMLGTLLFGLDI</sequence>
<gene>
    <name evidence="1" type="ORF">H9864_04360</name>
</gene>
<dbReference type="Pfam" id="PF00756">
    <property type="entry name" value="Esterase"/>
    <property type="match status" value="1"/>
</dbReference>
<evidence type="ECO:0000313" key="1">
    <source>
        <dbReference type="EMBL" id="MBU3819588.1"/>
    </source>
</evidence>
<protein>
    <submittedName>
        <fullName evidence="1">Alpha/beta hydrolase</fullName>
    </submittedName>
</protein>